<dbReference type="InterPro" id="IPR019428">
    <property type="entry name" value="7TM_GPCR_serpentine_rcpt_Str"/>
</dbReference>
<keyword evidence="1" id="KW-1133">Transmembrane helix</keyword>
<dbReference type="WBParaSite" id="GPUH_0000027801-mRNA-1">
    <property type="protein sequence ID" value="GPUH_0000027801-mRNA-1"/>
    <property type="gene ID" value="GPUH_0000027801"/>
</dbReference>
<feature type="transmembrane region" description="Helical" evidence="1">
    <location>
        <begin position="43"/>
        <end position="65"/>
    </location>
</feature>
<feature type="transmembrane region" description="Helical" evidence="1">
    <location>
        <begin position="147"/>
        <end position="172"/>
    </location>
</feature>
<feature type="transmembrane region" description="Helical" evidence="1">
    <location>
        <begin position="85"/>
        <end position="105"/>
    </location>
</feature>
<keyword evidence="3" id="KW-1185">Reference proteome</keyword>
<protein>
    <submittedName>
        <fullName evidence="4">7TM_GPCR_Srx domain-containing protein</fullName>
    </submittedName>
</protein>
<name>A0A183CUY8_9BILA</name>
<accession>A0A183CUY8</accession>
<dbReference type="Pfam" id="PF10326">
    <property type="entry name" value="7TM_GPCR_Str"/>
    <property type="match status" value="1"/>
</dbReference>
<evidence type="ECO:0000313" key="3">
    <source>
        <dbReference type="Proteomes" id="UP000271098"/>
    </source>
</evidence>
<dbReference type="Proteomes" id="UP000271098">
    <property type="component" value="Unassembled WGS sequence"/>
</dbReference>
<dbReference type="EMBL" id="UYRT01000220">
    <property type="protein sequence ID" value="VDK27758.1"/>
    <property type="molecule type" value="Genomic_DNA"/>
</dbReference>
<proteinExistence type="predicted"/>
<evidence type="ECO:0000313" key="2">
    <source>
        <dbReference type="EMBL" id="VDK27758.1"/>
    </source>
</evidence>
<dbReference type="AlphaFoldDB" id="A0A183CUY8"/>
<organism evidence="4">
    <name type="scientific">Gongylonema pulchrum</name>
    <dbReference type="NCBI Taxonomy" id="637853"/>
    <lineage>
        <taxon>Eukaryota</taxon>
        <taxon>Metazoa</taxon>
        <taxon>Ecdysozoa</taxon>
        <taxon>Nematoda</taxon>
        <taxon>Chromadorea</taxon>
        <taxon>Rhabditida</taxon>
        <taxon>Spirurina</taxon>
        <taxon>Spiruromorpha</taxon>
        <taxon>Spiruroidea</taxon>
        <taxon>Gongylonematidae</taxon>
        <taxon>Gongylonema</taxon>
    </lineage>
</organism>
<gene>
    <name evidence="2" type="ORF">GPUH_LOCUS279</name>
</gene>
<evidence type="ECO:0000256" key="1">
    <source>
        <dbReference type="SAM" id="Phobius"/>
    </source>
</evidence>
<dbReference type="OrthoDB" id="5873323at2759"/>
<reference evidence="2 3" key="2">
    <citation type="submission" date="2018-11" db="EMBL/GenBank/DDBJ databases">
        <authorList>
            <consortium name="Pathogen Informatics"/>
        </authorList>
    </citation>
    <scope>NUCLEOTIDE SEQUENCE [LARGE SCALE GENOMIC DNA]</scope>
</reference>
<sequence length="204" mass="23231">MLALCQPIPVSSLLEIYRPDGDSGISYIIYGPIVFWIKPPHNHVLTCATAGVFCYAMNSLPLSFIFRYFTLTRNSFAGLLTKKKILGSIFFVYALISMAVSFLMYRCDMPKAGDAAKVKKWEEYYTNYHRDANVALFGNLIHLDENIFYMLGVFGVCALVSYTTIILCSMLISKKTSEKRQYISLKRLQLQNRLLKTIILEVCS</sequence>
<keyword evidence="1" id="KW-0472">Membrane</keyword>
<keyword evidence="1" id="KW-0812">Transmembrane</keyword>
<reference evidence="4" key="1">
    <citation type="submission" date="2016-06" db="UniProtKB">
        <authorList>
            <consortium name="WormBaseParasite"/>
        </authorList>
    </citation>
    <scope>IDENTIFICATION</scope>
</reference>
<evidence type="ECO:0000313" key="4">
    <source>
        <dbReference type="WBParaSite" id="GPUH_0000027801-mRNA-1"/>
    </source>
</evidence>